<dbReference type="InterPro" id="IPR004680">
    <property type="entry name" value="Cit_transptr-like_dom"/>
</dbReference>
<keyword evidence="5 8" id="KW-0812">Transmembrane</keyword>
<keyword evidence="11" id="KW-1185">Reference proteome</keyword>
<dbReference type="Pfam" id="PF03600">
    <property type="entry name" value="CitMHS"/>
    <property type="match status" value="1"/>
</dbReference>
<feature type="transmembrane region" description="Helical" evidence="8">
    <location>
        <begin position="428"/>
        <end position="452"/>
    </location>
</feature>
<evidence type="ECO:0000256" key="2">
    <source>
        <dbReference type="ARBA" id="ARBA00009843"/>
    </source>
</evidence>
<organism evidence="10 11">
    <name type="scientific">Thiohalorhabdus denitrificans</name>
    <dbReference type="NCBI Taxonomy" id="381306"/>
    <lineage>
        <taxon>Bacteria</taxon>
        <taxon>Pseudomonadati</taxon>
        <taxon>Pseudomonadota</taxon>
        <taxon>Gammaproteobacteria</taxon>
        <taxon>Thiohalorhabdales</taxon>
        <taxon>Thiohalorhabdaceae</taxon>
        <taxon>Thiohalorhabdus</taxon>
    </lineage>
</organism>
<protein>
    <submittedName>
        <fullName evidence="10">Possible tyrosine transporter P-protein (TC 2.A.45.2.1)</fullName>
    </submittedName>
</protein>
<dbReference type="PATRIC" id="fig|381306.5.peg.1964"/>
<sequence>MQTSHGGSHDSTSQVLLGLDPFWMATAVFVLSYVVIMTERINRAVVALIGAGLLIVLGILPQSTAVAGIDFNTIGLLTGMMVIVAISRQSGVFQYLAIKSAKWARGRPWGILVMLSIVTAVLSALLDNVTTVLLIVPVALLICDELEINPYPILLALIMASNVGGTATLIGDPPNIMIGTQTDLTFNDFLFNLAPIVPLIFAVTLVPLYLIYGRYMGASEEGMQRVMAFRERDAITDPGLLKRSLLVVGLVVVGFMMHHSLGLQPATVAMFGAALLLLLYTVGLAPDEASERVHNIFAEVEWVTIFFFVGLFMLVAGIEHVGLLELMADKVLAATGGDFMATSFAIMWVSAVASAIVDNIPFVATLIPMIKSMLPAFQEAGLQGAPESAIWWSLALGACLGGNGSLIGASANLITAGFAERAGHPIRFLPFLAVAFPLMLLQVAIASFYVWYRYF</sequence>
<keyword evidence="6 8" id="KW-1133">Transmembrane helix</keyword>
<dbReference type="CDD" id="cd01116">
    <property type="entry name" value="P_permease"/>
    <property type="match status" value="1"/>
</dbReference>
<dbReference type="STRING" id="381306.AN478_02050"/>
<evidence type="ECO:0000256" key="7">
    <source>
        <dbReference type="ARBA" id="ARBA00023136"/>
    </source>
</evidence>
<dbReference type="OrthoDB" id="9809303at2"/>
<dbReference type="AlphaFoldDB" id="A0A0P9GM39"/>
<proteinExistence type="inferred from homology"/>
<comment type="similarity">
    <text evidence="2">Belongs to the CitM (TC 2.A.11) transporter family.</text>
</comment>
<feature type="transmembrane region" description="Helical" evidence="8">
    <location>
        <begin position="44"/>
        <end position="62"/>
    </location>
</feature>
<feature type="transmembrane region" description="Helical" evidence="8">
    <location>
        <begin position="74"/>
        <end position="97"/>
    </location>
</feature>
<dbReference type="RefSeq" id="WP_054964960.1">
    <property type="nucleotide sequence ID" value="NZ_FMUN01000004.1"/>
</dbReference>
<name>A0A0P9GM39_9GAMM</name>
<evidence type="ECO:0000256" key="8">
    <source>
        <dbReference type="SAM" id="Phobius"/>
    </source>
</evidence>
<feature type="transmembrane region" description="Helical" evidence="8">
    <location>
        <begin position="109"/>
        <end position="142"/>
    </location>
</feature>
<evidence type="ECO:0000256" key="4">
    <source>
        <dbReference type="ARBA" id="ARBA00022475"/>
    </source>
</evidence>
<feature type="transmembrane region" description="Helical" evidence="8">
    <location>
        <begin position="190"/>
        <end position="212"/>
    </location>
</feature>
<evidence type="ECO:0000313" key="11">
    <source>
        <dbReference type="Proteomes" id="UP000183104"/>
    </source>
</evidence>
<dbReference type="PANTHER" id="PTHR43568">
    <property type="entry name" value="P PROTEIN"/>
    <property type="match status" value="1"/>
</dbReference>
<evidence type="ECO:0000256" key="6">
    <source>
        <dbReference type="ARBA" id="ARBA00022989"/>
    </source>
</evidence>
<feature type="transmembrane region" description="Helical" evidence="8">
    <location>
        <begin position="265"/>
        <end position="282"/>
    </location>
</feature>
<reference evidence="11" key="1">
    <citation type="submission" date="2016-10" db="EMBL/GenBank/DDBJ databases">
        <authorList>
            <person name="Varghese N."/>
        </authorList>
    </citation>
    <scope>NUCLEOTIDE SEQUENCE [LARGE SCALE GENOMIC DNA]</scope>
    <source>
        <strain evidence="11">HL 19</strain>
    </source>
</reference>
<comment type="subcellular location">
    <subcellularLocation>
        <location evidence="1">Cell membrane</location>
        <topology evidence="1">Multi-pass membrane protein</topology>
    </subcellularLocation>
</comment>
<keyword evidence="7 8" id="KW-0472">Membrane</keyword>
<dbReference type="EMBL" id="FMUN01000004">
    <property type="protein sequence ID" value="SCY25425.1"/>
    <property type="molecule type" value="Genomic_DNA"/>
</dbReference>
<gene>
    <name evidence="10" type="ORF">SAMN05661077_1600</name>
</gene>
<feature type="transmembrane region" description="Helical" evidence="8">
    <location>
        <begin position="15"/>
        <end position="37"/>
    </location>
</feature>
<keyword evidence="3" id="KW-0813">Transport</keyword>
<dbReference type="GO" id="GO:0005886">
    <property type="term" value="C:plasma membrane"/>
    <property type="evidence" value="ECO:0007669"/>
    <property type="project" value="UniProtKB-SubCell"/>
</dbReference>
<feature type="transmembrane region" description="Helical" evidence="8">
    <location>
        <begin position="390"/>
        <end position="416"/>
    </location>
</feature>
<accession>A0A0P9GM39</accession>
<evidence type="ECO:0000259" key="9">
    <source>
        <dbReference type="Pfam" id="PF03600"/>
    </source>
</evidence>
<keyword evidence="4" id="KW-1003">Cell membrane</keyword>
<evidence type="ECO:0000256" key="1">
    <source>
        <dbReference type="ARBA" id="ARBA00004651"/>
    </source>
</evidence>
<evidence type="ECO:0000256" key="5">
    <source>
        <dbReference type="ARBA" id="ARBA00022692"/>
    </source>
</evidence>
<dbReference type="Proteomes" id="UP000183104">
    <property type="component" value="Unassembled WGS sequence"/>
</dbReference>
<feature type="domain" description="Citrate transporter-like" evidence="9">
    <location>
        <begin position="33"/>
        <end position="397"/>
    </location>
</feature>
<dbReference type="PANTHER" id="PTHR43568:SF1">
    <property type="entry name" value="P PROTEIN"/>
    <property type="match status" value="1"/>
</dbReference>
<feature type="transmembrane region" description="Helical" evidence="8">
    <location>
        <begin position="345"/>
        <end position="370"/>
    </location>
</feature>
<feature type="transmembrane region" description="Helical" evidence="8">
    <location>
        <begin position="148"/>
        <end position="170"/>
    </location>
</feature>
<dbReference type="InterPro" id="IPR000802">
    <property type="entry name" value="Arsenical_pump_ArsB"/>
</dbReference>
<evidence type="ECO:0000313" key="10">
    <source>
        <dbReference type="EMBL" id="SCY25425.1"/>
    </source>
</evidence>
<feature type="transmembrane region" description="Helical" evidence="8">
    <location>
        <begin position="302"/>
        <end position="324"/>
    </location>
</feature>
<evidence type="ECO:0000256" key="3">
    <source>
        <dbReference type="ARBA" id="ARBA00022448"/>
    </source>
</evidence>
<dbReference type="GO" id="GO:0015105">
    <property type="term" value="F:arsenite transmembrane transporter activity"/>
    <property type="evidence" value="ECO:0007669"/>
    <property type="project" value="InterPro"/>
</dbReference>
<dbReference type="InterPro" id="IPR051475">
    <property type="entry name" value="Diverse_Ion_Transporter"/>
</dbReference>
<dbReference type="PRINTS" id="PR00758">
    <property type="entry name" value="ARSENICPUMP"/>
</dbReference>